<dbReference type="RefSeq" id="XP_042925687.1">
    <property type="nucleotide sequence ID" value="XM_043060558.1"/>
</dbReference>
<dbReference type="InterPro" id="IPR036908">
    <property type="entry name" value="RlpA-like_sf"/>
</dbReference>
<dbReference type="Gramene" id="PNW84668">
    <property type="protein sequence ID" value="PNW84668"/>
    <property type="gene ID" value="CHLRE_03g153850v5"/>
</dbReference>
<dbReference type="Proteomes" id="UP000006906">
    <property type="component" value="Chromosome 3"/>
</dbReference>
<dbReference type="SUPFAM" id="SSF50685">
    <property type="entry name" value="Barwin-like endoglucanases"/>
    <property type="match status" value="1"/>
</dbReference>
<dbReference type="Gene3D" id="2.40.40.10">
    <property type="entry name" value="RlpA-like domain"/>
    <property type="match status" value="1"/>
</dbReference>
<dbReference type="OrthoDB" id="5823761at2759"/>
<feature type="signal peptide" evidence="1">
    <location>
        <begin position="1"/>
        <end position="18"/>
    </location>
</feature>
<accession>A0A2K3DVV7</accession>
<dbReference type="InParanoid" id="A0A2K3DVV7"/>
<dbReference type="SMART" id="SM00837">
    <property type="entry name" value="DPBB_1"/>
    <property type="match status" value="1"/>
</dbReference>
<evidence type="ECO:0000259" key="2">
    <source>
        <dbReference type="PROSITE" id="PS50842"/>
    </source>
</evidence>
<dbReference type="InterPro" id="IPR009009">
    <property type="entry name" value="RlpA-like_DPBB"/>
</dbReference>
<evidence type="ECO:0000313" key="3">
    <source>
        <dbReference type="EMBL" id="PNW84668.1"/>
    </source>
</evidence>
<dbReference type="Pfam" id="PF03330">
    <property type="entry name" value="DPBB_1"/>
    <property type="match status" value="1"/>
</dbReference>
<dbReference type="KEGG" id="cre:CHLRE_03g153850v5"/>
<dbReference type="InterPro" id="IPR007112">
    <property type="entry name" value="Expansin/allergen_DPBB_dom"/>
</dbReference>
<name>A0A2K3DVV7_CHLRE</name>
<dbReference type="EMBL" id="CM008964">
    <property type="protein sequence ID" value="PNW84668.1"/>
    <property type="molecule type" value="Genomic_DNA"/>
</dbReference>
<protein>
    <recommendedName>
        <fullName evidence="2">Expansin-like EG45 domain-containing protein</fullName>
    </recommendedName>
</protein>
<feature type="chain" id="PRO_5014454359" description="Expansin-like EG45 domain-containing protein" evidence="1">
    <location>
        <begin position="19"/>
        <end position="375"/>
    </location>
</feature>
<dbReference type="GO" id="GO:0009664">
    <property type="term" value="P:plant-type cell wall organization"/>
    <property type="evidence" value="ECO:0007669"/>
    <property type="project" value="InterPro"/>
</dbReference>
<proteinExistence type="predicted"/>
<dbReference type="STRING" id="3055.A0A2K3DVV7"/>
<keyword evidence="4" id="KW-1185">Reference proteome</keyword>
<feature type="domain" description="Expansin-like EG45" evidence="2">
    <location>
        <begin position="39"/>
        <end position="167"/>
    </location>
</feature>
<keyword evidence="1" id="KW-0732">Signal</keyword>
<evidence type="ECO:0000313" key="4">
    <source>
        <dbReference type="Proteomes" id="UP000006906"/>
    </source>
</evidence>
<dbReference type="OMA" id="SIWGFER"/>
<gene>
    <name evidence="3" type="ORF">CHLRE_03g153850v5</name>
</gene>
<dbReference type="AlphaFoldDB" id="A0A2K3DVV7"/>
<dbReference type="GeneID" id="66052720"/>
<dbReference type="InterPro" id="IPR002963">
    <property type="entry name" value="Expansin"/>
</dbReference>
<organism evidence="3 4">
    <name type="scientific">Chlamydomonas reinhardtii</name>
    <name type="common">Chlamydomonas smithii</name>
    <dbReference type="NCBI Taxonomy" id="3055"/>
    <lineage>
        <taxon>Eukaryota</taxon>
        <taxon>Viridiplantae</taxon>
        <taxon>Chlorophyta</taxon>
        <taxon>core chlorophytes</taxon>
        <taxon>Chlorophyceae</taxon>
        <taxon>CS clade</taxon>
        <taxon>Chlamydomonadales</taxon>
        <taxon>Chlamydomonadaceae</taxon>
        <taxon>Chlamydomonas</taxon>
    </lineage>
</organism>
<dbReference type="PROSITE" id="PS50842">
    <property type="entry name" value="EXPANSIN_EG45"/>
    <property type="match status" value="1"/>
</dbReference>
<reference evidence="3 4" key="1">
    <citation type="journal article" date="2007" name="Science">
        <title>The Chlamydomonas genome reveals the evolution of key animal and plant functions.</title>
        <authorList>
            <person name="Merchant S.S."/>
            <person name="Prochnik S.E."/>
            <person name="Vallon O."/>
            <person name="Harris E.H."/>
            <person name="Karpowicz S.J."/>
            <person name="Witman G.B."/>
            <person name="Terry A."/>
            <person name="Salamov A."/>
            <person name="Fritz-Laylin L.K."/>
            <person name="Marechal-Drouard L."/>
            <person name="Marshall W.F."/>
            <person name="Qu L.H."/>
            <person name="Nelson D.R."/>
            <person name="Sanderfoot A.A."/>
            <person name="Spalding M.H."/>
            <person name="Kapitonov V.V."/>
            <person name="Ren Q."/>
            <person name="Ferris P."/>
            <person name="Lindquist E."/>
            <person name="Shapiro H."/>
            <person name="Lucas S.M."/>
            <person name="Grimwood J."/>
            <person name="Schmutz J."/>
            <person name="Cardol P."/>
            <person name="Cerutti H."/>
            <person name="Chanfreau G."/>
            <person name="Chen C.L."/>
            <person name="Cognat V."/>
            <person name="Croft M.T."/>
            <person name="Dent R."/>
            <person name="Dutcher S."/>
            <person name="Fernandez E."/>
            <person name="Fukuzawa H."/>
            <person name="Gonzalez-Ballester D."/>
            <person name="Gonzalez-Halphen D."/>
            <person name="Hallmann A."/>
            <person name="Hanikenne M."/>
            <person name="Hippler M."/>
            <person name="Inwood W."/>
            <person name="Jabbari K."/>
            <person name="Kalanon M."/>
            <person name="Kuras R."/>
            <person name="Lefebvre P.A."/>
            <person name="Lemaire S.D."/>
            <person name="Lobanov A.V."/>
            <person name="Lohr M."/>
            <person name="Manuell A."/>
            <person name="Meier I."/>
            <person name="Mets L."/>
            <person name="Mittag M."/>
            <person name="Mittelmeier T."/>
            <person name="Moroney J.V."/>
            <person name="Moseley J."/>
            <person name="Napoli C."/>
            <person name="Nedelcu A.M."/>
            <person name="Niyogi K."/>
            <person name="Novoselov S.V."/>
            <person name="Paulsen I.T."/>
            <person name="Pazour G."/>
            <person name="Purton S."/>
            <person name="Ral J.P."/>
            <person name="Riano-Pachon D.M."/>
            <person name="Riekhof W."/>
            <person name="Rymarquis L."/>
            <person name="Schroda M."/>
            <person name="Stern D."/>
            <person name="Umen J."/>
            <person name="Willows R."/>
            <person name="Wilson N."/>
            <person name="Zimmer S.L."/>
            <person name="Allmer J."/>
            <person name="Balk J."/>
            <person name="Bisova K."/>
            <person name="Chen C.J."/>
            <person name="Elias M."/>
            <person name="Gendler K."/>
            <person name="Hauser C."/>
            <person name="Lamb M.R."/>
            <person name="Ledford H."/>
            <person name="Long J.C."/>
            <person name="Minagawa J."/>
            <person name="Page M.D."/>
            <person name="Pan J."/>
            <person name="Pootakham W."/>
            <person name="Roje S."/>
            <person name="Rose A."/>
            <person name="Stahlberg E."/>
            <person name="Terauchi A.M."/>
            <person name="Yang P."/>
            <person name="Ball S."/>
            <person name="Bowler C."/>
            <person name="Dieckmann C.L."/>
            <person name="Gladyshev V.N."/>
            <person name="Green P."/>
            <person name="Jorgensen R."/>
            <person name="Mayfield S."/>
            <person name="Mueller-Roeber B."/>
            <person name="Rajamani S."/>
            <person name="Sayre R.T."/>
            <person name="Brokstein P."/>
            <person name="Dubchak I."/>
            <person name="Goodstein D."/>
            <person name="Hornick L."/>
            <person name="Huang Y.W."/>
            <person name="Jhaveri J."/>
            <person name="Luo Y."/>
            <person name="Martinez D."/>
            <person name="Ngau W.C."/>
            <person name="Otillar B."/>
            <person name="Poliakov A."/>
            <person name="Porter A."/>
            <person name="Szajkowski L."/>
            <person name="Werner G."/>
            <person name="Zhou K."/>
            <person name="Grigoriev I.V."/>
            <person name="Rokhsar D.S."/>
            <person name="Grossman A.R."/>
        </authorList>
    </citation>
    <scope>NUCLEOTIDE SEQUENCE [LARGE SCALE GENOMIC DNA]</scope>
    <source>
        <strain evidence="4">CC-503</strain>
    </source>
</reference>
<dbReference type="PANTHER" id="PTHR31867">
    <property type="entry name" value="EXPANSIN-A15"/>
    <property type="match status" value="1"/>
</dbReference>
<dbReference type="CDD" id="cd22271">
    <property type="entry name" value="DPBB_EXP_N-like"/>
    <property type="match status" value="1"/>
</dbReference>
<evidence type="ECO:0000256" key="1">
    <source>
        <dbReference type="SAM" id="SignalP"/>
    </source>
</evidence>
<sequence>MWTLLLSALCLFAVKVDAQGTWMKGRGTMYGNDAWSIHKGSCGYGYIYPTDPLGWNVMAMPDVAPEYADSCGSCYEVKCDPSTFTDGYGQALDRTQACYDADASLVFRVTDTCPCVYPENAYSNKRWCCGDMPHFDLSIWGFERLASTKWGVIGLKYRSVPCDYVPMKGAPTIANPTPGEQPPSTAKQPVRDWPELANTTATSAYSGGLAPGWSDQSYNVKVLEHTMVMPAMNGNGSAMCTSTQPKGAISLKSPSGAFQAHVALELWIYMGTESALAKGETVVTVGGPQGDCSVVDLADVRASGFKPRCTGCDDYYWRFEVYLSAFAGYGPESIINNANYFRGCGGNTVSQLNYVEVRNYRSVAVDMCVDHIALV</sequence>